<dbReference type="eggNOG" id="ENOG502TK1Q">
    <property type="taxonomic scope" value="Eukaryota"/>
</dbReference>
<dbReference type="Proteomes" id="UP000007798">
    <property type="component" value="Unassembled WGS sequence"/>
</dbReference>
<evidence type="ECO:0000313" key="3">
    <source>
        <dbReference type="Proteomes" id="UP000007798"/>
    </source>
</evidence>
<keyword evidence="3" id="KW-1185">Reference proteome</keyword>
<evidence type="ECO:0008006" key="4">
    <source>
        <dbReference type="Google" id="ProtNLM"/>
    </source>
</evidence>
<dbReference type="InParanoid" id="B4NC79"/>
<dbReference type="AlphaFoldDB" id="B4NC79"/>
<evidence type="ECO:0000313" key="2">
    <source>
        <dbReference type="EMBL" id="EDW82438.2"/>
    </source>
</evidence>
<name>B4NC79_DROWI</name>
<proteinExistence type="predicted"/>
<evidence type="ECO:0000256" key="1">
    <source>
        <dbReference type="SAM" id="SignalP"/>
    </source>
</evidence>
<feature type="signal peptide" evidence="1">
    <location>
        <begin position="1"/>
        <end position="33"/>
    </location>
</feature>
<feature type="chain" id="PRO_5006458328" description="DUF4766 domain-containing protein" evidence="1">
    <location>
        <begin position="34"/>
        <end position="202"/>
    </location>
</feature>
<accession>B4NC79</accession>
<organism evidence="2 3">
    <name type="scientific">Drosophila willistoni</name>
    <name type="common">Fruit fly</name>
    <dbReference type="NCBI Taxonomy" id="7260"/>
    <lineage>
        <taxon>Eukaryota</taxon>
        <taxon>Metazoa</taxon>
        <taxon>Ecdysozoa</taxon>
        <taxon>Arthropoda</taxon>
        <taxon>Hexapoda</taxon>
        <taxon>Insecta</taxon>
        <taxon>Pterygota</taxon>
        <taxon>Neoptera</taxon>
        <taxon>Endopterygota</taxon>
        <taxon>Diptera</taxon>
        <taxon>Brachycera</taxon>
        <taxon>Muscomorpha</taxon>
        <taxon>Ephydroidea</taxon>
        <taxon>Drosophilidae</taxon>
        <taxon>Drosophila</taxon>
        <taxon>Sophophora</taxon>
    </lineage>
</organism>
<dbReference type="HOGENOM" id="CLU_102694_0_0_1"/>
<reference evidence="2 3" key="1">
    <citation type="journal article" date="2007" name="Nature">
        <title>Evolution of genes and genomes on the Drosophila phylogeny.</title>
        <authorList>
            <consortium name="Drosophila 12 Genomes Consortium"/>
            <person name="Clark A.G."/>
            <person name="Eisen M.B."/>
            <person name="Smith D.R."/>
            <person name="Bergman C.M."/>
            <person name="Oliver B."/>
            <person name="Markow T.A."/>
            <person name="Kaufman T.C."/>
            <person name="Kellis M."/>
            <person name="Gelbart W."/>
            <person name="Iyer V.N."/>
            <person name="Pollard D.A."/>
            <person name="Sackton T.B."/>
            <person name="Larracuente A.M."/>
            <person name="Singh N.D."/>
            <person name="Abad J.P."/>
            <person name="Abt D.N."/>
            <person name="Adryan B."/>
            <person name="Aguade M."/>
            <person name="Akashi H."/>
            <person name="Anderson W.W."/>
            <person name="Aquadro C.F."/>
            <person name="Ardell D.H."/>
            <person name="Arguello R."/>
            <person name="Artieri C.G."/>
            <person name="Barbash D.A."/>
            <person name="Barker D."/>
            <person name="Barsanti P."/>
            <person name="Batterham P."/>
            <person name="Batzoglou S."/>
            <person name="Begun D."/>
            <person name="Bhutkar A."/>
            <person name="Blanco E."/>
            <person name="Bosak S.A."/>
            <person name="Bradley R.K."/>
            <person name="Brand A.D."/>
            <person name="Brent M.R."/>
            <person name="Brooks A.N."/>
            <person name="Brown R.H."/>
            <person name="Butlin R.K."/>
            <person name="Caggese C."/>
            <person name="Calvi B.R."/>
            <person name="Bernardo de Carvalho A."/>
            <person name="Caspi A."/>
            <person name="Castrezana S."/>
            <person name="Celniker S.E."/>
            <person name="Chang J.L."/>
            <person name="Chapple C."/>
            <person name="Chatterji S."/>
            <person name="Chinwalla A."/>
            <person name="Civetta A."/>
            <person name="Clifton S.W."/>
            <person name="Comeron J.M."/>
            <person name="Costello J.C."/>
            <person name="Coyne J.A."/>
            <person name="Daub J."/>
            <person name="David R.G."/>
            <person name="Delcher A.L."/>
            <person name="Delehaunty K."/>
            <person name="Do C.B."/>
            <person name="Ebling H."/>
            <person name="Edwards K."/>
            <person name="Eickbush T."/>
            <person name="Evans J.D."/>
            <person name="Filipski A."/>
            <person name="Findeiss S."/>
            <person name="Freyhult E."/>
            <person name="Fulton L."/>
            <person name="Fulton R."/>
            <person name="Garcia A.C."/>
            <person name="Gardiner A."/>
            <person name="Garfield D.A."/>
            <person name="Garvin B.E."/>
            <person name="Gibson G."/>
            <person name="Gilbert D."/>
            <person name="Gnerre S."/>
            <person name="Godfrey J."/>
            <person name="Good R."/>
            <person name="Gotea V."/>
            <person name="Gravely B."/>
            <person name="Greenberg A.J."/>
            <person name="Griffiths-Jones S."/>
            <person name="Gross S."/>
            <person name="Guigo R."/>
            <person name="Gustafson E.A."/>
            <person name="Haerty W."/>
            <person name="Hahn M.W."/>
            <person name="Halligan D.L."/>
            <person name="Halpern A.L."/>
            <person name="Halter G.M."/>
            <person name="Han M.V."/>
            <person name="Heger A."/>
            <person name="Hillier L."/>
            <person name="Hinrichs A.S."/>
            <person name="Holmes I."/>
            <person name="Hoskins R.A."/>
            <person name="Hubisz M.J."/>
            <person name="Hultmark D."/>
            <person name="Huntley M.A."/>
            <person name="Jaffe D.B."/>
            <person name="Jagadeeshan S."/>
            <person name="Jeck W.R."/>
            <person name="Johnson J."/>
            <person name="Jones C.D."/>
            <person name="Jordan W.C."/>
            <person name="Karpen G.H."/>
            <person name="Kataoka E."/>
            <person name="Keightley P.D."/>
            <person name="Kheradpour P."/>
            <person name="Kirkness E.F."/>
            <person name="Koerich L.B."/>
            <person name="Kristiansen K."/>
            <person name="Kudrna D."/>
            <person name="Kulathinal R.J."/>
            <person name="Kumar S."/>
            <person name="Kwok R."/>
            <person name="Lander E."/>
            <person name="Langley C.H."/>
            <person name="Lapoint R."/>
            <person name="Lazzaro B.P."/>
            <person name="Lee S.J."/>
            <person name="Levesque L."/>
            <person name="Li R."/>
            <person name="Lin C.F."/>
            <person name="Lin M.F."/>
            <person name="Lindblad-Toh K."/>
            <person name="Llopart A."/>
            <person name="Long M."/>
            <person name="Low L."/>
            <person name="Lozovsky E."/>
            <person name="Lu J."/>
            <person name="Luo M."/>
            <person name="Machado C.A."/>
            <person name="Makalowski W."/>
            <person name="Marzo M."/>
            <person name="Matsuda M."/>
            <person name="Matzkin L."/>
            <person name="McAllister B."/>
            <person name="McBride C.S."/>
            <person name="McKernan B."/>
            <person name="McKernan K."/>
            <person name="Mendez-Lago M."/>
            <person name="Minx P."/>
            <person name="Mollenhauer M.U."/>
            <person name="Montooth K."/>
            <person name="Mount S.M."/>
            <person name="Mu X."/>
            <person name="Myers E."/>
            <person name="Negre B."/>
            <person name="Newfeld S."/>
            <person name="Nielsen R."/>
            <person name="Noor M.A."/>
            <person name="O'Grady P."/>
            <person name="Pachter L."/>
            <person name="Papaceit M."/>
            <person name="Parisi M.J."/>
            <person name="Parisi M."/>
            <person name="Parts L."/>
            <person name="Pedersen J.S."/>
            <person name="Pesole G."/>
            <person name="Phillippy A.M."/>
            <person name="Ponting C.P."/>
            <person name="Pop M."/>
            <person name="Porcelli D."/>
            <person name="Powell J.R."/>
            <person name="Prohaska S."/>
            <person name="Pruitt K."/>
            <person name="Puig M."/>
            <person name="Quesneville H."/>
            <person name="Ram K.R."/>
            <person name="Rand D."/>
            <person name="Rasmussen M.D."/>
            <person name="Reed L.K."/>
            <person name="Reenan R."/>
            <person name="Reily A."/>
            <person name="Remington K.A."/>
            <person name="Rieger T.T."/>
            <person name="Ritchie M.G."/>
            <person name="Robin C."/>
            <person name="Rogers Y.H."/>
            <person name="Rohde C."/>
            <person name="Rozas J."/>
            <person name="Rubenfield M.J."/>
            <person name="Ruiz A."/>
            <person name="Russo S."/>
            <person name="Salzberg S.L."/>
            <person name="Sanchez-Gracia A."/>
            <person name="Saranga D.J."/>
            <person name="Sato H."/>
            <person name="Schaeffer S.W."/>
            <person name="Schatz M.C."/>
            <person name="Schlenke T."/>
            <person name="Schwartz R."/>
            <person name="Segarra C."/>
            <person name="Singh R.S."/>
            <person name="Sirot L."/>
            <person name="Sirota M."/>
            <person name="Sisneros N.B."/>
            <person name="Smith C.D."/>
            <person name="Smith T.F."/>
            <person name="Spieth J."/>
            <person name="Stage D.E."/>
            <person name="Stark A."/>
            <person name="Stephan W."/>
            <person name="Strausberg R.L."/>
            <person name="Strempel S."/>
            <person name="Sturgill D."/>
            <person name="Sutton G."/>
            <person name="Sutton G.G."/>
            <person name="Tao W."/>
            <person name="Teichmann S."/>
            <person name="Tobari Y.N."/>
            <person name="Tomimura Y."/>
            <person name="Tsolas J.M."/>
            <person name="Valente V.L."/>
            <person name="Venter E."/>
            <person name="Venter J.C."/>
            <person name="Vicario S."/>
            <person name="Vieira F.G."/>
            <person name="Vilella A.J."/>
            <person name="Villasante A."/>
            <person name="Walenz B."/>
            <person name="Wang J."/>
            <person name="Wasserman M."/>
            <person name="Watts T."/>
            <person name="Wilson D."/>
            <person name="Wilson R.K."/>
            <person name="Wing R.A."/>
            <person name="Wolfner M.F."/>
            <person name="Wong A."/>
            <person name="Wong G.K."/>
            <person name="Wu C.I."/>
            <person name="Wu G."/>
            <person name="Yamamoto D."/>
            <person name="Yang H.P."/>
            <person name="Yang S.P."/>
            <person name="Yorke J.A."/>
            <person name="Yoshida K."/>
            <person name="Zdobnov E."/>
            <person name="Zhang P."/>
            <person name="Zhang Y."/>
            <person name="Zimin A.V."/>
            <person name="Baldwin J."/>
            <person name="Abdouelleil A."/>
            <person name="Abdulkadir J."/>
            <person name="Abebe A."/>
            <person name="Abera B."/>
            <person name="Abreu J."/>
            <person name="Acer S.C."/>
            <person name="Aftuck L."/>
            <person name="Alexander A."/>
            <person name="An P."/>
            <person name="Anderson E."/>
            <person name="Anderson S."/>
            <person name="Arachi H."/>
            <person name="Azer M."/>
            <person name="Bachantsang P."/>
            <person name="Barry A."/>
            <person name="Bayul T."/>
            <person name="Berlin A."/>
            <person name="Bessette D."/>
            <person name="Bloom T."/>
            <person name="Blye J."/>
            <person name="Boguslavskiy L."/>
            <person name="Bonnet C."/>
            <person name="Boukhgalter B."/>
            <person name="Bourzgui I."/>
            <person name="Brown A."/>
            <person name="Cahill P."/>
            <person name="Channer S."/>
            <person name="Cheshatsang Y."/>
            <person name="Chuda L."/>
            <person name="Citroen M."/>
            <person name="Collymore A."/>
            <person name="Cooke P."/>
            <person name="Costello M."/>
            <person name="D'Aco K."/>
            <person name="Daza R."/>
            <person name="De Haan G."/>
            <person name="DeGray S."/>
            <person name="DeMaso C."/>
            <person name="Dhargay N."/>
            <person name="Dooley K."/>
            <person name="Dooley E."/>
            <person name="Doricent M."/>
            <person name="Dorje P."/>
            <person name="Dorjee K."/>
            <person name="Dupes A."/>
            <person name="Elong R."/>
            <person name="Falk J."/>
            <person name="Farina A."/>
            <person name="Faro S."/>
            <person name="Ferguson D."/>
            <person name="Fisher S."/>
            <person name="Foley C.D."/>
            <person name="Franke A."/>
            <person name="Friedrich D."/>
            <person name="Gadbois L."/>
            <person name="Gearin G."/>
            <person name="Gearin C.R."/>
            <person name="Giannoukos G."/>
            <person name="Goode T."/>
            <person name="Graham J."/>
            <person name="Grandbois E."/>
            <person name="Grewal S."/>
            <person name="Gyaltsen K."/>
            <person name="Hafez N."/>
            <person name="Hagos B."/>
            <person name="Hall J."/>
            <person name="Henson C."/>
            <person name="Hollinger A."/>
            <person name="Honan T."/>
            <person name="Huard M.D."/>
            <person name="Hughes L."/>
            <person name="Hurhula B."/>
            <person name="Husby M.E."/>
            <person name="Kamat A."/>
            <person name="Kanga B."/>
            <person name="Kashin S."/>
            <person name="Khazanovich D."/>
            <person name="Kisner P."/>
            <person name="Lance K."/>
            <person name="Lara M."/>
            <person name="Lee W."/>
            <person name="Lennon N."/>
            <person name="Letendre F."/>
            <person name="LeVine R."/>
            <person name="Lipovsky A."/>
            <person name="Liu X."/>
            <person name="Liu J."/>
            <person name="Liu S."/>
            <person name="Lokyitsang T."/>
            <person name="Lokyitsang Y."/>
            <person name="Lubonja R."/>
            <person name="Lui A."/>
            <person name="MacDonald P."/>
            <person name="Magnisalis V."/>
            <person name="Maru K."/>
            <person name="Matthews C."/>
            <person name="McCusker W."/>
            <person name="McDonough S."/>
            <person name="Mehta T."/>
            <person name="Meldrim J."/>
            <person name="Meneus L."/>
            <person name="Mihai O."/>
            <person name="Mihalev A."/>
            <person name="Mihova T."/>
            <person name="Mittelman R."/>
            <person name="Mlenga V."/>
            <person name="Montmayeur A."/>
            <person name="Mulrain L."/>
            <person name="Navidi A."/>
            <person name="Naylor J."/>
            <person name="Negash T."/>
            <person name="Nguyen T."/>
            <person name="Nguyen N."/>
            <person name="Nicol R."/>
            <person name="Norbu C."/>
            <person name="Norbu N."/>
            <person name="Novod N."/>
            <person name="O'Neill B."/>
            <person name="Osman S."/>
            <person name="Markiewicz E."/>
            <person name="Oyono O.L."/>
            <person name="Patti C."/>
            <person name="Phunkhang P."/>
            <person name="Pierre F."/>
            <person name="Priest M."/>
            <person name="Raghuraman S."/>
            <person name="Rege F."/>
            <person name="Reyes R."/>
            <person name="Rise C."/>
            <person name="Rogov P."/>
            <person name="Ross K."/>
            <person name="Ryan E."/>
            <person name="Settipalli S."/>
            <person name="Shea T."/>
            <person name="Sherpa N."/>
            <person name="Shi L."/>
            <person name="Shih D."/>
            <person name="Sparrow T."/>
            <person name="Spaulding J."/>
            <person name="Stalker J."/>
            <person name="Stange-Thomann N."/>
            <person name="Stavropoulos S."/>
            <person name="Stone C."/>
            <person name="Strader C."/>
            <person name="Tesfaye S."/>
            <person name="Thomson T."/>
            <person name="Thoulutsang Y."/>
            <person name="Thoulutsang D."/>
            <person name="Topham K."/>
            <person name="Topping I."/>
            <person name="Tsamla T."/>
            <person name="Vassiliev H."/>
            <person name="Vo A."/>
            <person name="Wangchuk T."/>
            <person name="Wangdi T."/>
            <person name="Weiand M."/>
            <person name="Wilkinson J."/>
            <person name="Wilson A."/>
            <person name="Yadav S."/>
            <person name="Young G."/>
            <person name="Yu Q."/>
            <person name="Zembek L."/>
            <person name="Zhong D."/>
            <person name="Zimmer A."/>
            <person name="Zwirko Z."/>
            <person name="Jaffe D.B."/>
            <person name="Alvarez P."/>
            <person name="Brockman W."/>
            <person name="Butler J."/>
            <person name="Chin C."/>
            <person name="Gnerre S."/>
            <person name="Grabherr M."/>
            <person name="Kleber M."/>
            <person name="Mauceli E."/>
            <person name="MacCallum I."/>
        </authorList>
    </citation>
    <scope>NUCLEOTIDE SEQUENCE [LARGE SCALE GENOMIC DNA]</scope>
    <source>
        <strain evidence="3">Tucson 14030-0811.24</strain>
    </source>
</reference>
<keyword evidence="1" id="KW-0732">Signal</keyword>
<sequence length="202" mass="18643">MRHHKQFGLSTIDNKNKMKVFVCLLATLALVNAGGFRGGAGGGGGGGYLPGGGRGGRGPVNGAGLISHVSQNQGNTKVHIGGAAALGGGGGGAAAGAAYGAGLGGGFKSGGGGAYGAGGAGGYGAGGAGGYGGAGAGGWQGQGRGGRGGAGAGGNAWGNPAQFDYTVNHASSANGGSYGAVAETMTEAEVEIEVTADGINGF</sequence>
<protein>
    <recommendedName>
        <fullName evidence="4">DUF4766 domain-containing protein</fullName>
    </recommendedName>
</protein>
<dbReference type="EMBL" id="CH964239">
    <property type="protein sequence ID" value="EDW82438.2"/>
    <property type="molecule type" value="Genomic_DNA"/>
</dbReference>
<gene>
    <name evidence="2" type="primary">Dwil\GK25130</name>
    <name evidence="2" type="ORF">Dwil_GK25130</name>
</gene>